<dbReference type="SUPFAM" id="SSF51344">
    <property type="entry name" value="Epsilon subunit of F1F0-ATP synthase N-terminal domain"/>
    <property type="match status" value="1"/>
</dbReference>
<evidence type="ECO:0000256" key="4">
    <source>
        <dbReference type="ARBA" id="ARBA00022448"/>
    </source>
</evidence>
<dbReference type="GO" id="GO:0046933">
    <property type="term" value="F:proton-transporting ATP synthase activity, rotational mechanism"/>
    <property type="evidence" value="ECO:0007669"/>
    <property type="project" value="UniProtKB-UniRule"/>
</dbReference>
<organism evidence="14 15">
    <name type="scientific">Meridianimarinicoccus aquatilis</name>
    <dbReference type="NCBI Taxonomy" id="2552766"/>
    <lineage>
        <taxon>Bacteria</taxon>
        <taxon>Pseudomonadati</taxon>
        <taxon>Pseudomonadota</taxon>
        <taxon>Alphaproteobacteria</taxon>
        <taxon>Rhodobacterales</taxon>
        <taxon>Paracoccaceae</taxon>
        <taxon>Meridianimarinicoccus</taxon>
    </lineage>
</organism>
<dbReference type="CDD" id="cd12152">
    <property type="entry name" value="F1-ATPase_delta"/>
    <property type="match status" value="1"/>
</dbReference>
<comment type="subcellular location">
    <subcellularLocation>
        <location evidence="10">Cell membrane</location>
        <topology evidence="10">Peripheral membrane protein</topology>
    </subcellularLocation>
    <subcellularLocation>
        <location evidence="2">Endomembrane system</location>
        <topology evidence="2">Peripheral membrane protein</topology>
    </subcellularLocation>
</comment>
<evidence type="ECO:0000256" key="9">
    <source>
        <dbReference type="ARBA" id="ARBA00023310"/>
    </source>
</evidence>
<dbReference type="InterPro" id="IPR001469">
    <property type="entry name" value="ATP_synth_F1_dsu/esu"/>
</dbReference>
<evidence type="ECO:0000256" key="2">
    <source>
        <dbReference type="ARBA" id="ARBA00004184"/>
    </source>
</evidence>
<evidence type="ECO:0000256" key="10">
    <source>
        <dbReference type="HAMAP-Rule" id="MF_00530"/>
    </source>
</evidence>
<evidence type="ECO:0000256" key="7">
    <source>
        <dbReference type="ARBA" id="ARBA00023136"/>
    </source>
</evidence>
<dbReference type="GO" id="GO:0045259">
    <property type="term" value="C:proton-transporting ATP synthase complex"/>
    <property type="evidence" value="ECO:0007669"/>
    <property type="project" value="UniProtKB-KW"/>
</dbReference>
<keyword evidence="7 10" id="KW-0472">Membrane</keyword>
<dbReference type="RefSeq" id="WP_133340899.1">
    <property type="nucleotide sequence ID" value="NZ_SMZO01000001.1"/>
</dbReference>
<evidence type="ECO:0000256" key="8">
    <source>
        <dbReference type="ARBA" id="ARBA00023196"/>
    </source>
</evidence>
<comment type="caution">
    <text evidence="14">The sequence shown here is derived from an EMBL/GenBank/DDBJ whole genome shotgun (WGS) entry which is preliminary data.</text>
</comment>
<keyword evidence="4 10" id="KW-0813">Transport</keyword>
<gene>
    <name evidence="10" type="primary">atpC</name>
    <name evidence="14" type="ORF">E2L05_00325</name>
</gene>
<keyword evidence="6 10" id="KW-0406">Ion transport</keyword>
<protein>
    <recommendedName>
        <fullName evidence="10">ATP synthase epsilon chain</fullName>
    </recommendedName>
    <alternativeName>
        <fullName evidence="10">ATP synthase F1 sector epsilon subunit</fullName>
    </alternativeName>
    <alternativeName>
        <fullName evidence="10">F-ATPase epsilon subunit</fullName>
    </alternativeName>
</protein>
<evidence type="ECO:0000256" key="12">
    <source>
        <dbReference type="SAM" id="MobiDB-lite"/>
    </source>
</evidence>
<sequence>MADTMQFDLVSPERSLASHPATAVQIPAAEGDMTAMPNHAPVLTTLRPGILTVTGPDGKSEYAVTGGFAEITPEGLTVLAEGAYERHADHRAAIEAHLEEARKAASEVAGEHKDTADKFVADLVHLLDHMQ</sequence>
<dbReference type="Pfam" id="PF02823">
    <property type="entry name" value="ATP-synt_DE_N"/>
    <property type="match status" value="1"/>
</dbReference>
<feature type="domain" description="ATP synthase F1 complex delta/epsilon subunit N-terminal" evidence="13">
    <location>
        <begin position="5"/>
        <end position="83"/>
    </location>
</feature>
<evidence type="ECO:0000256" key="1">
    <source>
        <dbReference type="ARBA" id="ARBA00003543"/>
    </source>
</evidence>
<dbReference type="Gene3D" id="2.60.15.10">
    <property type="entry name" value="F0F1 ATP synthase delta/epsilon subunit, N-terminal"/>
    <property type="match status" value="1"/>
</dbReference>
<dbReference type="HAMAP" id="MF_00530">
    <property type="entry name" value="ATP_synth_epsil_bac"/>
    <property type="match status" value="1"/>
</dbReference>
<dbReference type="PANTHER" id="PTHR13822:SF10">
    <property type="entry name" value="ATP SYNTHASE EPSILON CHAIN, CHLOROPLASTIC"/>
    <property type="match status" value="1"/>
</dbReference>
<dbReference type="OrthoDB" id="9799969at2"/>
<dbReference type="GO" id="GO:0005886">
    <property type="term" value="C:plasma membrane"/>
    <property type="evidence" value="ECO:0007669"/>
    <property type="project" value="UniProtKB-SubCell"/>
</dbReference>
<dbReference type="NCBIfam" id="TIGR01216">
    <property type="entry name" value="ATP_synt_epsi"/>
    <property type="match status" value="1"/>
</dbReference>
<evidence type="ECO:0000256" key="5">
    <source>
        <dbReference type="ARBA" id="ARBA00022781"/>
    </source>
</evidence>
<dbReference type="AlphaFoldDB" id="A0A4R6B4J0"/>
<keyword evidence="8 10" id="KW-0139">CF(1)</keyword>
<dbReference type="NCBIfam" id="NF009978">
    <property type="entry name" value="PRK13443.1"/>
    <property type="match status" value="1"/>
</dbReference>
<dbReference type="GO" id="GO:0012505">
    <property type="term" value="C:endomembrane system"/>
    <property type="evidence" value="ECO:0007669"/>
    <property type="project" value="UniProtKB-SubCell"/>
</dbReference>
<evidence type="ECO:0000256" key="6">
    <source>
        <dbReference type="ARBA" id="ARBA00023065"/>
    </source>
</evidence>
<comment type="subunit">
    <text evidence="10 11">F-type ATPases have 2 components, CF(1) - the catalytic core - and CF(0) - the membrane proton channel. CF(1) has five subunits: alpha(3), beta(3), gamma(1), delta(1), epsilon(1). CF(0) has three main subunits: a, b and c.</text>
</comment>
<comment type="similarity">
    <text evidence="3 10 11">Belongs to the ATPase epsilon chain family.</text>
</comment>
<name>A0A4R6B4J0_9RHOB</name>
<evidence type="ECO:0000313" key="14">
    <source>
        <dbReference type="EMBL" id="TDL91395.1"/>
    </source>
</evidence>
<keyword evidence="15" id="KW-1185">Reference proteome</keyword>
<accession>A0A4R6B4J0</accession>
<feature type="region of interest" description="Disordered" evidence="12">
    <location>
        <begin position="1"/>
        <end position="20"/>
    </location>
</feature>
<comment type="function">
    <text evidence="1 10">Produces ATP from ADP in the presence of a proton gradient across the membrane.</text>
</comment>
<proteinExistence type="inferred from homology"/>
<evidence type="ECO:0000256" key="3">
    <source>
        <dbReference type="ARBA" id="ARBA00005712"/>
    </source>
</evidence>
<dbReference type="EMBL" id="SMZO01000001">
    <property type="protein sequence ID" value="TDL91395.1"/>
    <property type="molecule type" value="Genomic_DNA"/>
</dbReference>
<dbReference type="GO" id="GO:0005524">
    <property type="term" value="F:ATP binding"/>
    <property type="evidence" value="ECO:0007669"/>
    <property type="project" value="UniProtKB-UniRule"/>
</dbReference>
<keyword evidence="5 10" id="KW-0375">Hydrogen ion transport</keyword>
<dbReference type="Proteomes" id="UP000294562">
    <property type="component" value="Unassembled WGS sequence"/>
</dbReference>
<keyword evidence="10" id="KW-1003">Cell membrane</keyword>
<evidence type="ECO:0000256" key="11">
    <source>
        <dbReference type="RuleBase" id="RU003656"/>
    </source>
</evidence>
<dbReference type="PANTHER" id="PTHR13822">
    <property type="entry name" value="ATP SYNTHASE DELTA/EPSILON CHAIN"/>
    <property type="match status" value="1"/>
</dbReference>
<keyword evidence="9 10" id="KW-0066">ATP synthesis</keyword>
<dbReference type="InterPro" id="IPR036771">
    <property type="entry name" value="ATPsynth_dsu/esu_N"/>
</dbReference>
<evidence type="ECO:0000259" key="13">
    <source>
        <dbReference type="Pfam" id="PF02823"/>
    </source>
</evidence>
<evidence type="ECO:0000313" key="15">
    <source>
        <dbReference type="Proteomes" id="UP000294562"/>
    </source>
</evidence>
<reference evidence="14 15" key="1">
    <citation type="submission" date="2019-03" db="EMBL/GenBank/DDBJ databases">
        <title>Rhodobacteraceae bacterium SM1902, a new member of the family Rhodobacteraceae isolated from Yantai.</title>
        <authorList>
            <person name="Sun Y."/>
        </authorList>
    </citation>
    <scope>NUCLEOTIDE SEQUENCE [LARGE SCALE GENOMIC DNA]</scope>
    <source>
        <strain evidence="14 15">SM1902</strain>
    </source>
</reference>
<dbReference type="InterPro" id="IPR020546">
    <property type="entry name" value="ATP_synth_F1_dsu/esu_N"/>
</dbReference>